<evidence type="ECO:0000313" key="3">
    <source>
        <dbReference type="EMBL" id="CAB4934322.1"/>
    </source>
</evidence>
<evidence type="ECO:0000313" key="4">
    <source>
        <dbReference type="EMBL" id="CAB5010549.1"/>
    </source>
</evidence>
<dbReference type="EMBL" id="CAFABA010000183">
    <property type="protein sequence ID" value="CAB4836485.1"/>
    <property type="molecule type" value="Genomic_DNA"/>
</dbReference>
<gene>
    <name evidence="1" type="ORF">UFOPK2754_03241</name>
    <name evidence="2" type="ORF">UFOPK3139_02929</name>
    <name evidence="3" type="ORF">UFOPK3543_02857</name>
    <name evidence="4" type="ORF">UFOPK3967_02210</name>
</gene>
<dbReference type="EMBL" id="CAFBOS010000158">
    <property type="protein sequence ID" value="CAB5010549.1"/>
    <property type="molecule type" value="Genomic_DNA"/>
</dbReference>
<evidence type="ECO:0000313" key="1">
    <source>
        <dbReference type="EMBL" id="CAB4773753.1"/>
    </source>
</evidence>
<sequence>MSFETNALCRAIASDTGSAEAASLAGLFDELPDRCSTPVNT</sequence>
<proteinExistence type="predicted"/>
<dbReference type="EMBL" id="CAFBMH010000165">
    <property type="protein sequence ID" value="CAB4934322.1"/>
    <property type="molecule type" value="Genomic_DNA"/>
</dbReference>
<dbReference type="EMBL" id="CAEZYR010000205">
    <property type="protein sequence ID" value="CAB4773753.1"/>
    <property type="molecule type" value="Genomic_DNA"/>
</dbReference>
<accession>A0A6J7AUG8</accession>
<organism evidence="2">
    <name type="scientific">freshwater metagenome</name>
    <dbReference type="NCBI Taxonomy" id="449393"/>
    <lineage>
        <taxon>unclassified sequences</taxon>
        <taxon>metagenomes</taxon>
        <taxon>ecological metagenomes</taxon>
    </lineage>
</organism>
<protein>
    <submittedName>
        <fullName evidence="2">Unannotated protein</fullName>
    </submittedName>
</protein>
<reference evidence="2" key="1">
    <citation type="submission" date="2020-05" db="EMBL/GenBank/DDBJ databases">
        <authorList>
            <person name="Chiriac C."/>
            <person name="Salcher M."/>
            <person name="Ghai R."/>
            <person name="Kavagutti S V."/>
        </authorList>
    </citation>
    <scope>NUCLEOTIDE SEQUENCE</scope>
</reference>
<name>A0A6J7AUG8_9ZZZZ</name>
<dbReference type="AlphaFoldDB" id="A0A6J7AUG8"/>
<evidence type="ECO:0000313" key="2">
    <source>
        <dbReference type="EMBL" id="CAB4836485.1"/>
    </source>
</evidence>